<evidence type="ECO:0000256" key="2">
    <source>
        <dbReference type="ARBA" id="ARBA00009142"/>
    </source>
</evidence>
<comment type="subcellular location">
    <subcellularLocation>
        <location evidence="1 8">Cell membrane</location>
        <topology evidence="1 8">Multi-pass membrane protein</topology>
    </subcellularLocation>
</comment>
<proteinExistence type="inferred from homology"/>
<feature type="transmembrane region" description="Helical" evidence="8">
    <location>
        <begin position="200"/>
        <end position="221"/>
    </location>
</feature>
<evidence type="ECO:0000256" key="7">
    <source>
        <dbReference type="ARBA" id="ARBA00023136"/>
    </source>
</evidence>
<feature type="transmembrane region" description="Helical" evidence="8">
    <location>
        <begin position="73"/>
        <end position="93"/>
    </location>
</feature>
<dbReference type="Pfam" id="PF01925">
    <property type="entry name" value="TauE"/>
    <property type="match status" value="1"/>
</dbReference>
<dbReference type="KEGG" id="hmr:Hipma_0616"/>
<feature type="transmembrane region" description="Helical" evidence="8">
    <location>
        <begin position="99"/>
        <end position="117"/>
    </location>
</feature>
<evidence type="ECO:0000256" key="1">
    <source>
        <dbReference type="ARBA" id="ARBA00004651"/>
    </source>
</evidence>
<keyword evidence="3" id="KW-0813">Transport</keyword>
<comment type="similarity">
    <text evidence="2 8">Belongs to the 4-toluene sulfonate uptake permease (TSUP) (TC 2.A.102) family.</text>
</comment>
<dbReference type="InterPro" id="IPR002781">
    <property type="entry name" value="TM_pro_TauE-like"/>
</dbReference>
<sequence length="247" mass="26736">MDLLHAVLIFTIGCIVGLINVLAGGGSFLTLAFLIAIGLPPNIANGTNRVGILLQNIFASTKFYKLNILKLKFALIVSAPAIIGAILGSYIAIHIPNEILKKTIAIFMVLISLVTIYNPNKFSKNRNYSSKKWVFILVSFFLIGIYGGFIQAGVGFFIIAASLWGGFNMVEANAIKVFIITLYTIIVLPLFIFSHQVNFLIGLLLGAGSIVGAKMAISLSVKKGDKFIRYVVLALLLVFALKLLIIG</sequence>
<dbReference type="eggNOG" id="COG0730">
    <property type="taxonomic scope" value="Bacteria"/>
</dbReference>
<keyword evidence="4 8" id="KW-1003">Cell membrane</keyword>
<protein>
    <recommendedName>
        <fullName evidence="8">Probable membrane transporter protein</fullName>
    </recommendedName>
</protein>
<accession>F2LV02</accession>
<dbReference type="Proteomes" id="UP000008139">
    <property type="component" value="Chromosome"/>
</dbReference>
<dbReference type="FunCoup" id="F2LV02">
    <property type="interactions" value="141"/>
</dbReference>
<gene>
    <name evidence="9" type="ordered locus">Hipma_0616</name>
</gene>
<keyword evidence="7 8" id="KW-0472">Membrane</keyword>
<feature type="transmembrane region" description="Helical" evidence="8">
    <location>
        <begin position="227"/>
        <end position="245"/>
    </location>
</feature>
<feature type="transmembrane region" description="Helical" evidence="8">
    <location>
        <begin position="133"/>
        <end position="162"/>
    </location>
</feature>
<dbReference type="HOGENOM" id="CLU_045498_2_3_7"/>
<reference evidence="9 10" key="1">
    <citation type="journal article" date="2011" name="Stand. Genomic Sci.">
        <title>Complete genome sequence of the thermophilic sulfur-reducer Hippea maritima type strain (MH(2)).</title>
        <authorList>
            <person name="Huntemann M."/>
            <person name="Lu M."/>
            <person name="Nolan M."/>
            <person name="Lapidus A."/>
            <person name="Lucas S."/>
            <person name="Hammon N."/>
            <person name="Deshpande S."/>
            <person name="Cheng J.F."/>
            <person name="Tapia R."/>
            <person name="Han C."/>
            <person name="Goodwin L."/>
            <person name="Pitluck S."/>
            <person name="Liolios K."/>
            <person name="Pagani I."/>
            <person name="Ivanova N."/>
            <person name="Ovchinikova G."/>
            <person name="Pati A."/>
            <person name="Chen A."/>
            <person name="Palaniappan K."/>
            <person name="Land M."/>
            <person name="Hauser L."/>
            <person name="Jeffries C.D."/>
            <person name="Detter J.C."/>
            <person name="Brambilla E.M."/>
            <person name="Rohde M."/>
            <person name="Spring S."/>
            <person name="Goker M."/>
            <person name="Woyke T."/>
            <person name="Bristow J."/>
            <person name="Eisen J.A."/>
            <person name="Markowitz V."/>
            <person name="Hugenholtz P."/>
            <person name="Kyrpides N.C."/>
            <person name="Klenk H.P."/>
            <person name="Mavromatis K."/>
        </authorList>
    </citation>
    <scope>NUCLEOTIDE SEQUENCE [LARGE SCALE GENOMIC DNA]</scope>
    <source>
        <strain evidence="10">ATCC 700847 / DSM 10411 / MH2</strain>
    </source>
</reference>
<evidence type="ECO:0000256" key="4">
    <source>
        <dbReference type="ARBA" id="ARBA00022475"/>
    </source>
</evidence>
<dbReference type="RefSeq" id="WP_013681627.1">
    <property type="nucleotide sequence ID" value="NC_015318.1"/>
</dbReference>
<evidence type="ECO:0000256" key="3">
    <source>
        <dbReference type="ARBA" id="ARBA00022448"/>
    </source>
</evidence>
<dbReference type="GO" id="GO:0005886">
    <property type="term" value="C:plasma membrane"/>
    <property type="evidence" value="ECO:0007669"/>
    <property type="project" value="UniProtKB-SubCell"/>
</dbReference>
<dbReference type="AlphaFoldDB" id="F2LV02"/>
<evidence type="ECO:0000256" key="5">
    <source>
        <dbReference type="ARBA" id="ARBA00022692"/>
    </source>
</evidence>
<evidence type="ECO:0000313" key="10">
    <source>
        <dbReference type="Proteomes" id="UP000008139"/>
    </source>
</evidence>
<keyword evidence="5 8" id="KW-0812">Transmembrane</keyword>
<dbReference type="OrthoDB" id="554695at2"/>
<feature type="transmembrane region" description="Helical" evidence="8">
    <location>
        <begin position="6"/>
        <end position="39"/>
    </location>
</feature>
<dbReference type="InParanoid" id="F2LV02"/>
<evidence type="ECO:0000256" key="6">
    <source>
        <dbReference type="ARBA" id="ARBA00022989"/>
    </source>
</evidence>
<dbReference type="InterPro" id="IPR052017">
    <property type="entry name" value="TSUP"/>
</dbReference>
<keyword evidence="6 8" id="KW-1133">Transmembrane helix</keyword>
<dbReference type="EMBL" id="CP002606">
    <property type="protein sequence ID" value="AEA33586.1"/>
    <property type="molecule type" value="Genomic_DNA"/>
</dbReference>
<feature type="transmembrane region" description="Helical" evidence="8">
    <location>
        <begin position="174"/>
        <end position="193"/>
    </location>
</feature>
<reference evidence="10" key="2">
    <citation type="submission" date="2011-03" db="EMBL/GenBank/DDBJ databases">
        <title>The complete genome of Hippea maritima DSM 10411.</title>
        <authorList>
            <consortium name="US DOE Joint Genome Institute (JGI-PGF)"/>
            <person name="Lucas S."/>
            <person name="Copeland A."/>
            <person name="Lapidus A."/>
            <person name="Bruce D."/>
            <person name="Goodwin L."/>
            <person name="Pitluck S."/>
            <person name="Peters L."/>
            <person name="Kyrpides N."/>
            <person name="Mavromatis K."/>
            <person name="Pagani I."/>
            <person name="Ivanova N."/>
            <person name="Mikhailova N."/>
            <person name="Lu M."/>
            <person name="Detter J.C."/>
            <person name="Tapia R."/>
            <person name="Han C."/>
            <person name="Land M."/>
            <person name="Hauser L."/>
            <person name="Markowitz V."/>
            <person name="Cheng J.-F."/>
            <person name="Hugenholtz P."/>
            <person name="Woyke T."/>
            <person name="Wu D."/>
            <person name="Spring S."/>
            <person name="Schroeder M."/>
            <person name="Brambilla E."/>
            <person name="Klenk H.-P."/>
            <person name="Eisen J.A."/>
        </authorList>
    </citation>
    <scope>NUCLEOTIDE SEQUENCE [LARGE SCALE GENOMIC DNA]</scope>
    <source>
        <strain evidence="10">ATCC 700847 / DSM 10411 / MH2</strain>
    </source>
</reference>
<name>F2LV02_HIPMA</name>
<evidence type="ECO:0000256" key="8">
    <source>
        <dbReference type="RuleBase" id="RU363041"/>
    </source>
</evidence>
<evidence type="ECO:0000313" key="9">
    <source>
        <dbReference type="EMBL" id="AEA33586.1"/>
    </source>
</evidence>
<dbReference type="PANTHER" id="PTHR30269">
    <property type="entry name" value="TRANSMEMBRANE PROTEIN YFCA"/>
    <property type="match status" value="1"/>
</dbReference>
<dbReference type="STRING" id="760142.Hipma_0616"/>
<dbReference type="PANTHER" id="PTHR30269:SF0">
    <property type="entry name" value="MEMBRANE TRANSPORTER PROTEIN YFCA-RELATED"/>
    <property type="match status" value="1"/>
</dbReference>
<organism evidence="9 10">
    <name type="scientific">Hippea maritima (strain ATCC 700847 / DSM 10411 / MH2)</name>
    <dbReference type="NCBI Taxonomy" id="760142"/>
    <lineage>
        <taxon>Bacteria</taxon>
        <taxon>Pseudomonadati</taxon>
        <taxon>Campylobacterota</taxon>
        <taxon>Desulfurellia</taxon>
        <taxon>Desulfurellales</taxon>
        <taxon>Hippeaceae</taxon>
        <taxon>Hippea</taxon>
    </lineage>
</organism>
<keyword evidence="10" id="KW-1185">Reference proteome</keyword>